<proteinExistence type="predicted"/>
<gene>
    <name evidence="1" type="ORF">ACKA06_14945</name>
</gene>
<comment type="caution">
    <text evidence="1">The sequence shown here is derived from an EMBL/GenBank/DDBJ whole genome shotgun (WGS) entry which is preliminary data.</text>
</comment>
<evidence type="ECO:0000313" key="1">
    <source>
        <dbReference type="EMBL" id="MFL8938085.1"/>
    </source>
</evidence>
<organism evidence="1 2">
    <name type="scientific">Rossellomorea oryzaecorticis</name>
    <dbReference type="NCBI Taxonomy" id="1396505"/>
    <lineage>
        <taxon>Bacteria</taxon>
        <taxon>Bacillati</taxon>
        <taxon>Bacillota</taxon>
        <taxon>Bacilli</taxon>
        <taxon>Bacillales</taxon>
        <taxon>Bacillaceae</taxon>
        <taxon>Rossellomorea</taxon>
    </lineage>
</organism>
<dbReference type="Proteomes" id="UP001628668">
    <property type="component" value="Unassembled WGS sequence"/>
</dbReference>
<sequence length="194" mass="22851">MKLVLLFGPQAVGKMTVGQELEKATGLKLFHNHMTIELLQPFFGFTDEMWRLSTLMREEIFEAFAKSDQEGMIFTFMWAFNEQEDWDWVEKVEAIFESKGAEVYFVELESDLEVRLERNKTENRLQHKPSKRNVEDSEKRLLASLDRLRLNSREGEIHKEHYLKINNTSLTPGETAKKIIEVFKVFKLTKAFEN</sequence>
<dbReference type="Gene3D" id="3.40.50.300">
    <property type="entry name" value="P-loop containing nucleotide triphosphate hydrolases"/>
    <property type="match status" value="1"/>
</dbReference>
<accession>A0ABW8VT71</accession>
<dbReference type="EMBL" id="JBJOSA010000013">
    <property type="protein sequence ID" value="MFL8938085.1"/>
    <property type="molecule type" value="Genomic_DNA"/>
</dbReference>
<keyword evidence="2" id="KW-1185">Reference proteome</keyword>
<reference evidence="1 2" key="1">
    <citation type="submission" date="2024-12" db="EMBL/GenBank/DDBJ databases">
        <authorList>
            <person name="Li X."/>
            <person name="Zhang D."/>
        </authorList>
    </citation>
    <scope>NUCLEOTIDE SEQUENCE [LARGE SCALE GENOMIC DNA]</scope>
    <source>
        <strain evidence="1 2">JCM19602</strain>
    </source>
</reference>
<dbReference type="SUPFAM" id="SSF52540">
    <property type="entry name" value="P-loop containing nucleoside triphosphate hydrolases"/>
    <property type="match status" value="1"/>
</dbReference>
<name>A0ABW8VT71_9BACI</name>
<evidence type="ECO:0000313" key="2">
    <source>
        <dbReference type="Proteomes" id="UP001628668"/>
    </source>
</evidence>
<protein>
    <submittedName>
        <fullName evidence="1">AAA family ATPase</fullName>
    </submittedName>
</protein>
<dbReference type="InterPro" id="IPR027417">
    <property type="entry name" value="P-loop_NTPase"/>
</dbReference>
<dbReference type="RefSeq" id="WP_411160023.1">
    <property type="nucleotide sequence ID" value="NZ_JBJOSA010000013.1"/>
</dbReference>